<dbReference type="GeneID" id="81436094"/>
<dbReference type="Proteomes" id="UP001147782">
    <property type="component" value="Unassembled WGS sequence"/>
</dbReference>
<dbReference type="Pfam" id="PF12796">
    <property type="entry name" value="Ank_2"/>
    <property type="match status" value="1"/>
</dbReference>
<feature type="repeat" description="ANK" evidence="1">
    <location>
        <begin position="405"/>
        <end position="432"/>
    </location>
</feature>
<reference evidence="2" key="1">
    <citation type="submission" date="2022-11" db="EMBL/GenBank/DDBJ databases">
        <authorList>
            <person name="Petersen C."/>
        </authorList>
    </citation>
    <scope>NUCLEOTIDE SEQUENCE</scope>
    <source>
        <strain evidence="2">IBT 29864</strain>
    </source>
</reference>
<dbReference type="PROSITE" id="PS50297">
    <property type="entry name" value="ANK_REP_REGION"/>
    <property type="match status" value="1"/>
</dbReference>
<accession>A0A9W9SN45</accession>
<organism evidence="2 3">
    <name type="scientific">Penicillium cataractarum</name>
    <dbReference type="NCBI Taxonomy" id="2100454"/>
    <lineage>
        <taxon>Eukaryota</taxon>
        <taxon>Fungi</taxon>
        <taxon>Dikarya</taxon>
        <taxon>Ascomycota</taxon>
        <taxon>Pezizomycotina</taxon>
        <taxon>Eurotiomycetes</taxon>
        <taxon>Eurotiomycetidae</taxon>
        <taxon>Eurotiales</taxon>
        <taxon>Aspergillaceae</taxon>
        <taxon>Penicillium</taxon>
    </lineage>
</organism>
<dbReference type="SMART" id="SM00248">
    <property type="entry name" value="ANK"/>
    <property type="match status" value="5"/>
</dbReference>
<dbReference type="Gene3D" id="1.25.40.20">
    <property type="entry name" value="Ankyrin repeat-containing domain"/>
    <property type="match status" value="2"/>
</dbReference>
<evidence type="ECO:0000256" key="1">
    <source>
        <dbReference type="PROSITE-ProRule" id="PRU00023"/>
    </source>
</evidence>
<reference evidence="2" key="2">
    <citation type="journal article" date="2023" name="IMA Fungus">
        <title>Comparative genomic study of the Penicillium genus elucidates a diverse pangenome and 15 lateral gene transfer events.</title>
        <authorList>
            <person name="Petersen C."/>
            <person name="Sorensen T."/>
            <person name="Nielsen M.R."/>
            <person name="Sondergaard T.E."/>
            <person name="Sorensen J.L."/>
            <person name="Fitzpatrick D.A."/>
            <person name="Frisvad J.C."/>
            <person name="Nielsen K.L."/>
        </authorList>
    </citation>
    <scope>NUCLEOTIDE SEQUENCE</scope>
    <source>
        <strain evidence="2">IBT 29864</strain>
    </source>
</reference>
<dbReference type="RefSeq" id="XP_056559129.1">
    <property type="nucleotide sequence ID" value="XM_056696917.1"/>
</dbReference>
<dbReference type="InterPro" id="IPR002110">
    <property type="entry name" value="Ankyrin_rpt"/>
</dbReference>
<dbReference type="SUPFAM" id="SSF48403">
    <property type="entry name" value="Ankyrin repeat"/>
    <property type="match status" value="1"/>
</dbReference>
<dbReference type="InterPro" id="IPR036770">
    <property type="entry name" value="Ankyrin_rpt-contain_sf"/>
</dbReference>
<keyword evidence="1" id="KW-0040">ANK repeat</keyword>
<protein>
    <recommendedName>
        <fullName evidence="4">Ankyrin</fullName>
    </recommendedName>
</protein>
<evidence type="ECO:0000313" key="3">
    <source>
        <dbReference type="Proteomes" id="UP001147782"/>
    </source>
</evidence>
<evidence type="ECO:0000313" key="2">
    <source>
        <dbReference type="EMBL" id="KAJ5381558.1"/>
    </source>
</evidence>
<proteinExistence type="predicted"/>
<dbReference type="PANTHER" id="PTHR46224">
    <property type="entry name" value="ANKYRIN REPEAT FAMILY PROTEIN"/>
    <property type="match status" value="1"/>
</dbReference>
<dbReference type="OrthoDB" id="444631at2759"/>
<dbReference type="PANTHER" id="PTHR46224:SF64">
    <property type="entry name" value="IQ MOTIF AND ANKYRIN REPEAT DOMAIN-CONTAINING PROTEIN 1"/>
    <property type="match status" value="1"/>
</dbReference>
<dbReference type="PROSITE" id="PS50088">
    <property type="entry name" value="ANK_REPEAT"/>
    <property type="match status" value="1"/>
</dbReference>
<dbReference type="InterPro" id="IPR051616">
    <property type="entry name" value="Cul2-RING_E3_ligase_SR"/>
</dbReference>
<dbReference type="AlphaFoldDB" id="A0A9W9SN45"/>
<evidence type="ECO:0008006" key="4">
    <source>
        <dbReference type="Google" id="ProtNLM"/>
    </source>
</evidence>
<gene>
    <name evidence="2" type="ORF">N7496_003986</name>
</gene>
<name>A0A9W9SN45_9EURO</name>
<keyword evidence="3" id="KW-1185">Reference proteome</keyword>
<dbReference type="EMBL" id="JAPZBS010000002">
    <property type="protein sequence ID" value="KAJ5381558.1"/>
    <property type="molecule type" value="Genomic_DNA"/>
</dbReference>
<sequence>MGRFPVEILLQVIQGAVETIPIPDLARMRLVNSTRPVPFQYTSRNALTIETGLFAHEIMTLLLQSPRLEDDGFGFADESRHAGRKPYKIWWTQFPMHYKRQYLHKKVQQHPINQCKFTTAIHECLAIPHAPRTKEEEHILIDRLIDAWLCGRYVPFRRVYDHRCFHRPPTPWESDWYARPLESAELTMSIALAVSAIIKGDCEEIQKLIDTHDDPEYGPLAFLWDRSERFGGIYPVEIAGLKGSTEVIRLLIANDHNSQFVNRSGRAGIFELASKMGHMSAVKGWIEHFKNTNEDLATRLNSAVMTAVRIRRRDIVEFIEKESGIQFDKSEVMFDMFMEGIVRTRMSQVQYYLNWGGFDINMETTRFRYGPVNGAIYGARGPLDLKLVAFLLEKGADPNKFNPTAKLTPLQIAVQTKNVALARLLIERGADVGASLLFQKKKSRIPLLQVAVEGRSVPMVRLLLENGLDRKYVYKGRKVEVKGDTVEGDDSQICIRREVQEDSRSIDDQNGYVVLLGDKVDKRRPVVEKQALGKMMSTGVLKVFIK</sequence>
<comment type="caution">
    <text evidence="2">The sequence shown here is derived from an EMBL/GenBank/DDBJ whole genome shotgun (WGS) entry which is preliminary data.</text>
</comment>